<feature type="transmembrane region" description="Helical" evidence="1">
    <location>
        <begin position="122"/>
        <end position="141"/>
    </location>
</feature>
<dbReference type="PANTHER" id="PTHR36007:SF2">
    <property type="entry name" value="TRANSPORT PROTEIN-RELATED"/>
    <property type="match status" value="1"/>
</dbReference>
<evidence type="ECO:0000256" key="1">
    <source>
        <dbReference type="SAM" id="Phobius"/>
    </source>
</evidence>
<evidence type="ECO:0000313" key="2">
    <source>
        <dbReference type="EMBL" id="CEQ04540.1"/>
    </source>
</evidence>
<dbReference type="Proteomes" id="UP000049127">
    <property type="component" value="Unassembled WGS sequence"/>
</dbReference>
<name>A0A0C7QW41_PARSO</name>
<dbReference type="InterPro" id="IPR009577">
    <property type="entry name" value="Sm_multidrug_ex"/>
</dbReference>
<keyword evidence="1" id="KW-0472">Membrane</keyword>
<dbReference type="RefSeq" id="WP_055336419.1">
    <property type="nucleotide sequence ID" value="NZ_CDNF01000014.1"/>
</dbReference>
<dbReference type="AlphaFoldDB" id="A0A0C7QW41"/>
<protein>
    <submittedName>
        <fullName evidence="2">Membrane protein</fullName>
    </submittedName>
</protein>
<sequence>MGYIKLMFLSMVPVIELRGAIPLGIAMDLNPIYVYISCVIGSTIIGIPVVLLFRKFIEILRHRKYFNQVIKWIDIKIEGRAKKLKAASVIGIILFVGIPLPTTGSWSAAALASILKMRIKNAIFGIFIGNCISGIIILTISNHLLYSISIKKTLIFTLVILVIIIGYILAKKRKNKINQ</sequence>
<dbReference type="PANTHER" id="PTHR36007">
    <property type="entry name" value="TRANSPORT PROTEIN-RELATED"/>
    <property type="match status" value="1"/>
</dbReference>
<dbReference type="EMBL" id="CEKZ01000003">
    <property type="protein sequence ID" value="CEQ04540.1"/>
    <property type="molecule type" value="Genomic_DNA"/>
</dbReference>
<feature type="transmembrane region" description="Helical" evidence="1">
    <location>
        <begin position="153"/>
        <end position="170"/>
    </location>
</feature>
<keyword evidence="1" id="KW-1133">Transmembrane helix</keyword>
<proteinExistence type="predicted"/>
<dbReference type="Pfam" id="PF06695">
    <property type="entry name" value="Sm_multidrug_ex"/>
    <property type="match status" value="1"/>
</dbReference>
<feature type="transmembrane region" description="Helical" evidence="1">
    <location>
        <begin position="84"/>
        <end position="102"/>
    </location>
</feature>
<keyword evidence="1" id="KW-0812">Transmembrane</keyword>
<reference evidence="2 3" key="1">
    <citation type="submission" date="2015-01" db="EMBL/GenBank/DDBJ databases">
        <authorList>
            <person name="Aslett A.Martin."/>
            <person name="De Silva Nishadi"/>
        </authorList>
    </citation>
    <scope>NUCLEOTIDE SEQUENCE [LARGE SCALE GENOMIC DNA]</scope>
    <source>
        <strain evidence="2 3">R28058</strain>
    </source>
</reference>
<feature type="transmembrane region" description="Helical" evidence="1">
    <location>
        <begin position="32"/>
        <end position="53"/>
    </location>
</feature>
<dbReference type="OrthoDB" id="360192at2"/>
<gene>
    <name evidence="2" type="ORF">R28058_22731</name>
</gene>
<accession>A0A0C7QW41</accession>
<evidence type="ECO:0000313" key="3">
    <source>
        <dbReference type="Proteomes" id="UP000049127"/>
    </source>
</evidence>
<organism evidence="2 3">
    <name type="scientific">Paraclostridium sordellii</name>
    <name type="common">Clostridium sordellii</name>
    <dbReference type="NCBI Taxonomy" id="1505"/>
    <lineage>
        <taxon>Bacteria</taxon>
        <taxon>Bacillati</taxon>
        <taxon>Bacillota</taxon>
        <taxon>Clostridia</taxon>
        <taxon>Peptostreptococcales</taxon>
        <taxon>Peptostreptococcaceae</taxon>
        <taxon>Paraclostridium</taxon>
    </lineage>
</organism>